<feature type="active site" description="Proton acceptor" evidence="3">
    <location>
        <position position="105"/>
    </location>
</feature>
<dbReference type="CDD" id="cd06661">
    <property type="entry name" value="GGCT_like"/>
    <property type="match status" value="1"/>
</dbReference>
<accession>A0AAU9UWM4</accession>
<dbReference type="PANTHER" id="PTHR12935:SF0">
    <property type="entry name" value="GAMMA-GLUTAMYLCYCLOTRANSFERASE"/>
    <property type="match status" value="1"/>
</dbReference>
<evidence type="ECO:0000313" key="7">
    <source>
        <dbReference type="Proteomes" id="UP001153954"/>
    </source>
</evidence>
<keyword evidence="5" id="KW-0732">Signal</keyword>
<gene>
    <name evidence="6" type="ORF">EEDITHA_LOCUS16953</name>
</gene>
<organism evidence="6 7">
    <name type="scientific">Euphydryas editha</name>
    <name type="common">Edith's checkerspot</name>
    <dbReference type="NCBI Taxonomy" id="104508"/>
    <lineage>
        <taxon>Eukaryota</taxon>
        <taxon>Metazoa</taxon>
        <taxon>Ecdysozoa</taxon>
        <taxon>Arthropoda</taxon>
        <taxon>Hexapoda</taxon>
        <taxon>Insecta</taxon>
        <taxon>Pterygota</taxon>
        <taxon>Neoptera</taxon>
        <taxon>Endopterygota</taxon>
        <taxon>Lepidoptera</taxon>
        <taxon>Glossata</taxon>
        <taxon>Ditrysia</taxon>
        <taxon>Papilionoidea</taxon>
        <taxon>Nymphalidae</taxon>
        <taxon>Nymphalinae</taxon>
        <taxon>Euphydryas</taxon>
    </lineage>
</organism>
<dbReference type="EC" id="4.3.2.9" evidence="1"/>
<evidence type="ECO:0000256" key="5">
    <source>
        <dbReference type="SAM" id="SignalP"/>
    </source>
</evidence>
<evidence type="ECO:0000256" key="4">
    <source>
        <dbReference type="PIRSR" id="PIRSR617939-2"/>
    </source>
</evidence>
<dbReference type="EMBL" id="CAKOGL010000025">
    <property type="protein sequence ID" value="CAH2102306.1"/>
    <property type="molecule type" value="Genomic_DNA"/>
</dbReference>
<sequence length="202" mass="22801">MSLSQFIVLFVVVCQSYSVEILNDKEKFLYFGYGSNLLEKRIHINNPTATFFSPAKLSGYRLDFNIFSEYWNGAAATIVEDSDSHVWGALWTLHIADMSSLDKQEGVDTNFYYPKNVTVVTPSGHVYIARTYIETINPPKVPSNEIPPERQPSDTYMQVIIIGALESSLPTEYINFLRTFSTNGKLGSQSIRQSLGYPFNVS</sequence>
<dbReference type="InterPro" id="IPR013024">
    <property type="entry name" value="GGCT-like"/>
</dbReference>
<dbReference type="Proteomes" id="UP001153954">
    <property type="component" value="Unassembled WGS sequence"/>
</dbReference>
<evidence type="ECO:0000256" key="3">
    <source>
        <dbReference type="PIRSR" id="PIRSR617939-1"/>
    </source>
</evidence>
<reference evidence="6" key="1">
    <citation type="submission" date="2022-03" db="EMBL/GenBank/DDBJ databases">
        <authorList>
            <person name="Tunstrom K."/>
        </authorList>
    </citation>
    <scope>NUCLEOTIDE SEQUENCE</scope>
</reference>
<keyword evidence="2" id="KW-0456">Lyase</keyword>
<name>A0AAU9UWM4_EUPED</name>
<dbReference type="GO" id="GO:0003839">
    <property type="term" value="F:gamma-glutamylcyclotransferase activity"/>
    <property type="evidence" value="ECO:0007669"/>
    <property type="project" value="UniProtKB-EC"/>
</dbReference>
<feature type="binding site" evidence="4">
    <location>
        <begin position="30"/>
        <end position="35"/>
    </location>
    <ligand>
        <name>substrate</name>
    </ligand>
</feature>
<proteinExistence type="predicted"/>
<keyword evidence="7" id="KW-1185">Reference proteome</keyword>
<comment type="caution">
    <text evidence="6">The sequence shown here is derived from an EMBL/GenBank/DDBJ whole genome shotgun (WGS) entry which is preliminary data.</text>
</comment>
<dbReference type="SUPFAM" id="SSF110857">
    <property type="entry name" value="Gamma-glutamyl cyclotransferase-like"/>
    <property type="match status" value="1"/>
</dbReference>
<dbReference type="Pfam" id="PF13772">
    <property type="entry name" value="AIG2_2"/>
    <property type="match status" value="1"/>
</dbReference>
<evidence type="ECO:0000256" key="1">
    <source>
        <dbReference type="ARBA" id="ARBA00012346"/>
    </source>
</evidence>
<dbReference type="InterPro" id="IPR017939">
    <property type="entry name" value="G-Glutamylcylcotransferase"/>
</dbReference>
<dbReference type="InterPro" id="IPR036568">
    <property type="entry name" value="GGCT-like_sf"/>
</dbReference>
<evidence type="ECO:0000313" key="6">
    <source>
        <dbReference type="EMBL" id="CAH2102306.1"/>
    </source>
</evidence>
<protein>
    <recommendedName>
        <fullName evidence="1">gamma-glutamylcyclotransferase</fullName>
        <ecNumber evidence="1">4.3.2.9</ecNumber>
    </recommendedName>
</protein>
<evidence type="ECO:0000256" key="2">
    <source>
        <dbReference type="ARBA" id="ARBA00023239"/>
    </source>
</evidence>
<feature type="signal peptide" evidence="5">
    <location>
        <begin position="1"/>
        <end position="18"/>
    </location>
</feature>
<dbReference type="Gene3D" id="3.10.490.10">
    <property type="entry name" value="Gamma-glutamyl cyclotransferase-like"/>
    <property type="match status" value="1"/>
</dbReference>
<feature type="binding site" evidence="4">
    <location>
        <position position="156"/>
    </location>
    <ligand>
        <name>substrate</name>
    </ligand>
</feature>
<feature type="chain" id="PRO_5043347726" description="gamma-glutamylcyclotransferase" evidence="5">
    <location>
        <begin position="19"/>
        <end position="202"/>
    </location>
</feature>
<dbReference type="PANTHER" id="PTHR12935">
    <property type="entry name" value="GAMMA-GLUTAMYLCYCLOTRANSFERASE"/>
    <property type="match status" value="1"/>
</dbReference>
<dbReference type="AlphaFoldDB" id="A0AAU9UWM4"/>